<evidence type="ECO:0000313" key="4">
    <source>
        <dbReference type="Proteomes" id="UP000194012"/>
    </source>
</evidence>
<gene>
    <name evidence="3" type="ORF">ROG8370_02106</name>
</gene>
<dbReference type="GO" id="GO:0004190">
    <property type="term" value="F:aspartic-type endopeptidase activity"/>
    <property type="evidence" value="ECO:0007669"/>
    <property type="project" value="InterPro"/>
</dbReference>
<sequence length="166" mass="17404">MSLEISAQSALWFLPLVLPVCIWVAWSDLRRMKIPNTAVLTLTGIFVVVGLIALPMPDYAWRFAHLAVMLAVGIAANAIGAIGAGDAKFVAAAAPFVPLGDAGNIAIIFSVTLVVAYVTHRLAKASPLRRLAPEWASWTSGNKFPMGYALGGALAIYLGLGVLCGA</sequence>
<feature type="transmembrane region" description="Helical" evidence="1">
    <location>
        <begin position="38"/>
        <end position="57"/>
    </location>
</feature>
<organism evidence="3 4">
    <name type="scientific">Roseovarius gaetbuli</name>
    <dbReference type="NCBI Taxonomy" id="1356575"/>
    <lineage>
        <taxon>Bacteria</taxon>
        <taxon>Pseudomonadati</taxon>
        <taxon>Pseudomonadota</taxon>
        <taxon>Alphaproteobacteria</taxon>
        <taxon>Rhodobacterales</taxon>
        <taxon>Roseobacteraceae</taxon>
        <taxon>Roseovarius</taxon>
    </lineage>
</organism>
<evidence type="ECO:0000259" key="2">
    <source>
        <dbReference type="Pfam" id="PF01478"/>
    </source>
</evidence>
<feature type="transmembrane region" description="Helical" evidence="1">
    <location>
        <begin position="6"/>
        <end position="26"/>
    </location>
</feature>
<reference evidence="4" key="1">
    <citation type="submission" date="2017-03" db="EMBL/GenBank/DDBJ databases">
        <authorList>
            <person name="Rodrigo-Torres L."/>
            <person name="Arahal R.D."/>
            <person name="Lucena T."/>
        </authorList>
    </citation>
    <scope>NUCLEOTIDE SEQUENCE [LARGE SCALE GENOMIC DNA]</scope>
    <source>
        <strain evidence="4">CECT 8370</strain>
    </source>
</reference>
<dbReference type="GO" id="GO:0016020">
    <property type="term" value="C:membrane"/>
    <property type="evidence" value="ECO:0007669"/>
    <property type="project" value="InterPro"/>
</dbReference>
<dbReference type="AlphaFoldDB" id="A0A1X6ZD86"/>
<keyword evidence="4" id="KW-1185">Reference proteome</keyword>
<evidence type="ECO:0000256" key="1">
    <source>
        <dbReference type="SAM" id="Phobius"/>
    </source>
</evidence>
<proteinExistence type="predicted"/>
<keyword evidence="1" id="KW-1133">Transmembrane helix</keyword>
<keyword evidence="1" id="KW-0812">Transmembrane</keyword>
<feature type="transmembrane region" description="Helical" evidence="1">
    <location>
        <begin position="96"/>
        <end position="118"/>
    </location>
</feature>
<accession>A0A1X6ZD86</accession>
<feature type="transmembrane region" description="Helical" evidence="1">
    <location>
        <begin position="146"/>
        <end position="165"/>
    </location>
</feature>
<dbReference type="InterPro" id="IPR000045">
    <property type="entry name" value="Prepilin_IV_endopep_pep"/>
</dbReference>
<dbReference type="RefSeq" id="WP_085827023.1">
    <property type="nucleotide sequence ID" value="NZ_FWFJ01000018.1"/>
</dbReference>
<evidence type="ECO:0000313" key="3">
    <source>
        <dbReference type="EMBL" id="SLN48092.1"/>
    </source>
</evidence>
<name>A0A1X6ZD86_9RHOB</name>
<keyword evidence="1" id="KW-0472">Membrane</keyword>
<protein>
    <submittedName>
        <fullName evidence="3">Type IV leader peptidase family protein</fullName>
    </submittedName>
</protein>
<feature type="domain" description="Prepilin type IV endopeptidase peptidase" evidence="2">
    <location>
        <begin position="17"/>
        <end position="114"/>
    </location>
</feature>
<dbReference type="Proteomes" id="UP000194012">
    <property type="component" value="Unassembled WGS sequence"/>
</dbReference>
<dbReference type="Pfam" id="PF01478">
    <property type="entry name" value="Peptidase_A24"/>
    <property type="match status" value="1"/>
</dbReference>
<dbReference type="Gene3D" id="1.20.120.1220">
    <property type="match status" value="1"/>
</dbReference>
<feature type="transmembrane region" description="Helical" evidence="1">
    <location>
        <begin position="63"/>
        <end position="84"/>
    </location>
</feature>
<dbReference type="OrthoDB" id="7709484at2"/>
<dbReference type="EMBL" id="FWFJ01000018">
    <property type="protein sequence ID" value="SLN48092.1"/>
    <property type="molecule type" value="Genomic_DNA"/>
</dbReference>